<dbReference type="AlphaFoldDB" id="A0A7I8IJG9"/>
<dbReference type="EMBL" id="LR743591">
    <property type="protein sequence ID" value="CAA2618309.1"/>
    <property type="molecule type" value="Genomic_DNA"/>
</dbReference>
<proteinExistence type="predicted"/>
<evidence type="ECO:0000313" key="4">
    <source>
        <dbReference type="EMBL" id="CAA2618309.1"/>
    </source>
</evidence>
<feature type="chain" id="PRO_5029526291" description="Reverse transcriptase/retrotransposon-derived protein RNase H-like domain-containing protein" evidence="2">
    <location>
        <begin position="17"/>
        <end position="131"/>
    </location>
</feature>
<dbReference type="PANTHER" id="PTHR37984">
    <property type="entry name" value="PROTEIN CBG26694"/>
    <property type="match status" value="1"/>
</dbReference>
<sequence length="131" mass="14917">MIASLLLIRYVVSADGIKVDKEKVRVIKDCFHGLTLFYKRFIQNFSSIMSLVITCMKKGHFKWTDEASKSFTIIKGKLCYAPILALLNFNKLFEVECDASIVGIEGVLSQEGQPIIFFSEKLSEIRKMDNI</sequence>
<dbReference type="InterPro" id="IPR043502">
    <property type="entry name" value="DNA/RNA_pol_sf"/>
</dbReference>
<dbReference type="InterPro" id="IPR050951">
    <property type="entry name" value="Retrovirus_Pol_polyprotein"/>
</dbReference>
<dbReference type="InterPro" id="IPR043128">
    <property type="entry name" value="Rev_trsase/Diguanyl_cyclase"/>
</dbReference>
<accession>A0A7I8IJG9</accession>
<feature type="signal peptide" evidence="2">
    <location>
        <begin position="1"/>
        <end position="16"/>
    </location>
</feature>
<organism evidence="4">
    <name type="scientific">Spirodela intermedia</name>
    <name type="common">Intermediate duckweed</name>
    <dbReference type="NCBI Taxonomy" id="51605"/>
    <lineage>
        <taxon>Eukaryota</taxon>
        <taxon>Viridiplantae</taxon>
        <taxon>Streptophyta</taxon>
        <taxon>Embryophyta</taxon>
        <taxon>Tracheophyta</taxon>
        <taxon>Spermatophyta</taxon>
        <taxon>Magnoliopsida</taxon>
        <taxon>Liliopsida</taxon>
        <taxon>Araceae</taxon>
        <taxon>Lemnoideae</taxon>
        <taxon>Spirodela</taxon>
    </lineage>
</organism>
<dbReference type="InterPro" id="IPR041577">
    <property type="entry name" value="RT_RNaseH_2"/>
</dbReference>
<dbReference type="Proteomes" id="UP001189122">
    <property type="component" value="Unassembled WGS sequence"/>
</dbReference>
<dbReference type="Gene3D" id="3.30.70.270">
    <property type="match status" value="1"/>
</dbReference>
<evidence type="ECO:0000259" key="3">
    <source>
        <dbReference type="Pfam" id="PF17919"/>
    </source>
</evidence>
<keyword evidence="2" id="KW-0732">Signal</keyword>
<dbReference type="EMBL" id="CACRZD030000004">
    <property type="protein sequence ID" value="CAA6658026.1"/>
    <property type="molecule type" value="Genomic_DNA"/>
</dbReference>
<keyword evidence="1" id="KW-0511">Multifunctional enzyme</keyword>
<protein>
    <recommendedName>
        <fullName evidence="3">Reverse transcriptase/retrotransposon-derived protein RNase H-like domain-containing protein</fullName>
    </recommendedName>
</protein>
<evidence type="ECO:0000313" key="5">
    <source>
        <dbReference type="Proteomes" id="UP001189122"/>
    </source>
</evidence>
<name>A0A7I8IJG9_SPIIN</name>
<dbReference type="SUPFAM" id="SSF56672">
    <property type="entry name" value="DNA/RNA polymerases"/>
    <property type="match status" value="1"/>
</dbReference>
<gene>
    <name evidence="4" type="ORF">SI7747_04004476</name>
</gene>
<dbReference type="Pfam" id="PF17919">
    <property type="entry name" value="RT_RNaseH_2"/>
    <property type="match status" value="1"/>
</dbReference>
<evidence type="ECO:0000256" key="1">
    <source>
        <dbReference type="ARBA" id="ARBA00023268"/>
    </source>
</evidence>
<keyword evidence="5" id="KW-1185">Reference proteome</keyword>
<dbReference type="GO" id="GO:0003824">
    <property type="term" value="F:catalytic activity"/>
    <property type="evidence" value="ECO:0007669"/>
    <property type="project" value="UniProtKB-KW"/>
</dbReference>
<reference evidence="4 5" key="1">
    <citation type="submission" date="2019-12" db="EMBL/GenBank/DDBJ databases">
        <authorList>
            <person name="Scholz U."/>
            <person name="Mascher M."/>
            <person name="Fiebig A."/>
        </authorList>
    </citation>
    <scope>NUCLEOTIDE SEQUENCE</scope>
</reference>
<feature type="domain" description="Reverse transcriptase/retrotransposon-derived protein RNase H-like" evidence="3">
    <location>
        <begin position="63"/>
        <end position="125"/>
    </location>
</feature>
<evidence type="ECO:0000256" key="2">
    <source>
        <dbReference type="SAM" id="SignalP"/>
    </source>
</evidence>
<dbReference type="PANTHER" id="PTHR37984:SF5">
    <property type="entry name" value="PROTEIN NYNRIN-LIKE"/>
    <property type="match status" value="1"/>
</dbReference>